<dbReference type="Proteomes" id="UP000539642">
    <property type="component" value="Unassembled WGS sequence"/>
</dbReference>
<feature type="transmembrane region" description="Helical" evidence="9">
    <location>
        <begin position="20"/>
        <end position="40"/>
    </location>
</feature>
<evidence type="ECO:0000256" key="6">
    <source>
        <dbReference type="ARBA" id="ARBA00022692"/>
    </source>
</evidence>
<evidence type="ECO:0000256" key="1">
    <source>
        <dbReference type="ARBA" id="ARBA00004377"/>
    </source>
</evidence>
<keyword evidence="7 9" id="KW-1133">Transmembrane helix</keyword>
<evidence type="ECO:0000256" key="9">
    <source>
        <dbReference type="SAM" id="Phobius"/>
    </source>
</evidence>
<dbReference type="AlphaFoldDB" id="A0A840URA5"/>
<dbReference type="EMBL" id="JACHEO010000003">
    <property type="protein sequence ID" value="MBB5347356.1"/>
    <property type="molecule type" value="Genomic_DNA"/>
</dbReference>
<dbReference type="InterPro" id="IPR010052">
    <property type="entry name" value="T2SS_protein-GspI"/>
</dbReference>
<dbReference type="GO" id="GO:0015627">
    <property type="term" value="C:type II protein secretion system complex"/>
    <property type="evidence" value="ECO:0007669"/>
    <property type="project" value="InterPro"/>
</dbReference>
<accession>A0A840URA5</accession>
<dbReference type="NCBIfam" id="TIGR02532">
    <property type="entry name" value="IV_pilin_GFxxxE"/>
    <property type="match status" value="1"/>
</dbReference>
<keyword evidence="6 9" id="KW-0812">Transmembrane</keyword>
<evidence type="ECO:0000313" key="11">
    <source>
        <dbReference type="Proteomes" id="UP000539642"/>
    </source>
</evidence>
<keyword evidence="4" id="KW-0488">Methylation</keyword>
<dbReference type="PANTHER" id="PTHR38779:SF2">
    <property type="entry name" value="TYPE II SECRETION SYSTEM PROTEIN I-RELATED"/>
    <property type="match status" value="1"/>
</dbReference>
<protein>
    <submittedName>
        <fullName evidence="10">General secretion pathway protein I</fullName>
    </submittedName>
</protein>
<comment type="similarity">
    <text evidence="2">Belongs to the GSP I family.</text>
</comment>
<dbReference type="InterPro" id="IPR012902">
    <property type="entry name" value="N_methyl_site"/>
</dbReference>
<evidence type="ECO:0000256" key="7">
    <source>
        <dbReference type="ARBA" id="ARBA00022989"/>
    </source>
</evidence>
<keyword evidence="5" id="KW-0997">Cell inner membrane</keyword>
<keyword evidence="8 9" id="KW-0472">Membrane</keyword>
<name>A0A840URA5_9BACT</name>
<dbReference type="RefSeq" id="WP_183349028.1">
    <property type="nucleotide sequence ID" value="NZ_JACHEO010000003.1"/>
</dbReference>
<dbReference type="PANTHER" id="PTHR38779">
    <property type="entry name" value="TYPE II SECRETION SYSTEM PROTEIN I-RELATED"/>
    <property type="match status" value="1"/>
</dbReference>
<reference evidence="10 11" key="1">
    <citation type="submission" date="2020-08" db="EMBL/GenBank/DDBJ databases">
        <title>Genomic Encyclopedia of Type Strains, Phase IV (KMG-IV): sequencing the most valuable type-strain genomes for metagenomic binning, comparative biology and taxonomic classification.</title>
        <authorList>
            <person name="Goeker M."/>
        </authorList>
    </citation>
    <scope>NUCLEOTIDE SEQUENCE [LARGE SCALE GENOMIC DNA]</scope>
    <source>
        <strain evidence="10 11">DSM 28570</strain>
    </source>
</reference>
<evidence type="ECO:0000256" key="8">
    <source>
        <dbReference type="ARBA" id="ARBA00023136"/>
    </source>
</evidence>
<comment type="subcellular location">
    <subcellularLocation>
        <location evidence="1">Cell inner membrane</location>
        <topology evidence="1">Single-pass membrane protein</topology>
    </subcellularLocation>
</comment>
<organism evidence="10 11">
    <name type="scientific">Desulfoprunum benzoelyticum</name>
    <dbReference type="NCBI Taxonomy" id="1506996"/>
    <lineage>
        <taxon>Bacteria</taxon>
        <taxon>Pseudomonadati</taxon>
        <taxon>Thermodesulfobacteriota</taxon>
        <taxon>Desulfobulbia</taxon>
        <taxon>Desulfobulbales</taxon>
        <taxon>Desulfobulbaceae</taxon>
        <taxon>Desulfoprunum</taxon>
    </lineage>
</organism>
<dbReference type="SUPFAM" id="SSF54523">
    <property type="entry name" value="Pili subunits"/>
    <property type="match status" value="1"/>
</dbReference>
<proteinExistence type="inferred from homology"/>
<comment type="caution">
    <text evidence="10">The sequence shown here is derived from an EMBL/GenBank/DDBJ whole genome shotgun (WGS) entry which is preliminary data.</text>
</comment>
<dbReference type="InterPro" id="IPR045584">
    <property type="entry name" value="Pilin-like"/>
</dbReference>
<dbReference type="GO" id="GO:0015628">
    <property type="term" value="P:protein secretion by the type II secretion system"/>
    <property type="evidence" value="ECO:0007669"/>
    <property type="project" value="InterPro"/>
</dbReference>
<evidence type="ECO:0000313" key="10">
    <source>
        <dbReference type="EMBL" id="MBB5347356.1"/>
    </source>
</evidence>
<dbReference type="Pfam" id="PF07963">
    <property type="entry name" value="N_methyl"/>
    <property type="match status" value="1"/>
</dbReference>
<keyword evidence="11" id="KW-1185">Reference proteome</keyword>
<sequence length="144" mass="15439">MNPPATIPVSPLFPSKQQGFTLLEVLIAIAILAISLSAIFGSQAQSLALAAEAQFNIRAATLAKAKLAEYESGVAPVEDGDGDFGDDFPGFAWKIEVQDADLSEILPASADPEQPLQRVDLTVSWENAGLSYTLRCYISKEINR</sequence>
<evidence type="ECO:0000256" key="3">
    <source>
        <dbReference type="ARBA" id="ARBA00022475"/>
    </source>
</evidence>
<dbReference type="GO" id="GO:0005886">
    <property type="term" value="C:plasma membrane"/>
    <property type="evidence" value="ECO:0007669"/>
    <property type="project" value="UniProtKB-SubCell"/>
</dbReference>
<evidence type="ECO:0000256" key="5">
    <source>
        <dbReference type="ARBA" id="ARBA00022519"/>
    </source>
</evidence>
<gene>
    <name evidence="10" type="ORF">HNQ81_001069</name>
</gene>
<keyword evidence="3" id="KW-1003">Cell membrane</keyword>
<evidence type="ECO:0000256" key="2">
    <source>
        <dbReference type="ARBA" id="ARBA00008358"/>
    </source>
</evidence>
<evidence type="ECO:0000256" key="4">
    <source>
        <dbReference type="ARBA" id="ARBA00022481"/>
    </source>
</evidence>
<dbReference type="PROSITE" id="PS00409">
    <property type="entry name" value="PROKAR_NTER_METHYL"/>
    <property type="match status" value="1"/>
</dbReference>